<feature type="binding site" evidence="2">
    <location>
        <begin position="24"/>
        <end position="25"/>
    </location>
    <ligand>
        <name>FAD</name>
        <dbReference type="ChEBI" id="CHEBI:57692"/>
    </ligand>
</feature>
<dbReference type="InterPro" id="IPR012132">
    <property type="entry name" value="GMC_OxRdtase"/>
</dbReference>
<sequence length="624" mass="65852">MVNLKTMSSSNDNIYDIVIVGGGTSGLVLASRLSEDLQLQVVVLEAGEDLTADPRVLTPAMAQTLWKTPYDWNLKTVPQAGMGGREIYVPQGKMLGGSSGMNGLNFTASSKAVVDGWARLGNPGWEWPAFAKALSQTYTVAKTSPSVAHLSRNSGGHLKVAFADTSEDEWPKIWSKTLEALGFLGAQDTLTSQGNGGLVIPDSVDPATAQRSFSANAYLAPARDRANLTVVTGVEVHKVLLEKKPGSDDAVATGVQYSDSNGSVSTVHAQREVILSAGALGSPKLLELSGIGDAGRLSRLGIDTVVENPGVGENLQNHPLATINFEVNETAPPTKDSLLRQEPEALGAAMQAYAQQQGPFASSGVVSAAQLPLPGIDTSEGRNDFEILLSSANIPSSESSFHAAHETFVRSILTSSSEASGYYVFAPACVGFNPDGTGLQPTAGSKESYITIASFLPHPLSRGSVHVVTDAKEEDVNTGSSHYYRLAIDPGFFTNPLDIEVMARHIQFIGRRLTATEPLASYLKLGGKRSEKAPAPGELADLETAKEFLKNKAVGAHHYTGTCSMMPRNMGGVVDPQLRVYGTKNLRVCDASIIPLTPRANPQATVYGVAEHGAGLIRASLAGT</sequence>
<name>A0AAD9VXE4_PHOAM</name>
<evidence type="ECO:0000313" key="4">
    <source>
        <dbReference type="EMBL" id="KAK2597525.1"/>
    </source>
</evidence>
<dbReference type="Gene3D" id="3.50.50.60">
    <property type="entry name" value="FAD/NAD(P)-binding domain"/>
    <property type="match status" value="1"/>
</dbReference>
<dbReference type="PANTHER" id="PTHR11552:SF210">
    <property type="entry name" value="GLUCOSE-METHANOL-CHOLINE OXIDOREDUCTASE N-TERMINAL DOMAIN-CONTAINING PROTEIN-RELATED"/>
    <property type="match status" value="1"/>
</dbReference>
<comment type="similarity">
    <text evidence="1">Belongs to the GMC oxidoreductase family.</text>
</comment>
<dbReference type="InterPro" id="IPR036188">
    <property type="entry name" value="FAD/NAD-bd_sf"/>
</dbReference>
<dbReference type="Pfam" id="PF00732">
    <property type="entry name" value="GMC_oxred_N"/>
    <property type="match status" value="1"/>
</dbReference>
<comment type="cofactor">
    <cofactor evidence="2">
        <name>FAD</name>
        <dbReference type="ChEBI" id="CHEBI:57692"/>
    </cofactor>
</comment>
<comment type="caution">
    <text evidence="4">The sequence shown here is derived from an EMBL/GenBank/DDBJ whole genome shotgun (WGS) entry which is preliminary data.</text>
</comment>
<dbReference type="SUPFAM" id="SSF54373">
    <property type="entry name" value="FAD-linked reductases, C-terminal domain"/>
    <property type="match status" value="1"/>
</dbReference>
<evidence type="ECO:0000313" key="5">
    <source>
        <dbReference type="Proteomes" id="UP001265746"/>
    </source>
</evidence>
<dbReference type="PIRSF" id="PIRSF000137">
    <property type="entry name" value="Alcohol_oxidase"/>
    <property type="match status" value="1"/>
</dbReference>
<dbReference type="Proteomes" id="UP001265746">
    <property type="component" value="Unassembled WGS sequence"/>
</dbReference>
<organism evidence="4 5">
    <name type="scientific">Phomopsis amygdali</name>
    <name type="common">Fusicoccum amygdali</name>
    <dbReference type="NCBI Taxonomy" id="1214568"/>
    <lineage>
        <taxon>Eukaryota</taxon>
        <taxon>Fungi</taxon>
        <taxon>Dikarya</taxon>
        <taxon>Ascomycota</taxon>
        <taxon>Pezizomycotina</taxon>
        <taxon>Sordariomycetes</taxon>
        <taxon>Sordariomycetidae</taxon>
        <taxon>Diaporthales</taxon>
        <taxon>Diaporthaceae</taxon>
        <taxon>Diaporthe</taxon>
    </lineage>
</organism>
<dbReference type="SUPFAM" id="SSF51905">
    <property type="entry name" value="FAD/NAD(P)-binding domain"/>
    <property type="match status" value="1"/>
</dbReference>
<keyword evidence="5" id="KW-1185">Reference proteome</keyword>
<gene>
    <name evidence="4" type="ORF">N8I77_012306</name>
</gene>
<dbReference type="Gene3D" id="3.30.560.10">
    <property type="entry name" value="Glucose Oxidase, domain 3"/>
    <property type="match status" value="1"/>
</dbReference>
<feature type="domain" description="Glucose-methanol-choline oxidoreductase N-terminal" evidence="3">
    <location>
        <begin position="278"/>
        <end position="292"/>
    </location>
</feature>
<evidence type="ECO:0000256" key="1">
    <source>
        <dbReference type="ARBA" id="ARBA00010790"/>
    </source>
</evidence>
<proteinExistence type="inferred from homology"/>
<dbReference type="GO" id="GO:0050660">
    <property type="term" value="F:flavin adenine dinucleotide binding"/>
    <property type="evidence" value="ECO:0007669"/>
    <property type="project" value="InterPro"/>
</dbReference>
<dbReference type="EMBL" id="JAUJFL010000009">
    <property type="protein sequence ID" value="KAK2597525.1"/>
    <property type="molecule type" value="Genomic_DNA"/>
</dbReference>
<dbReference type="Pfam" id="PF05199">
    <property type="entry name" value="GMC_oxred_C"/>
    <property type="match status" value="1"/>
</dbReference>
<evidence type="ECO:0000256" key="2">
    <source>
        <dbReference type="PIRSR" id="PIRSR000137-2"/>
    </source>
</evidence>
<keyword evidence="2" id="KW-0274">FAD</keyword>
<dbReference type="PANTHER" id="PTHR11552">
    <property type="entry name" value="GLUCOSE-METHANOL-CHOLINE GMC OXIDOREDUCTASE"/>
    <property type="match status" value="1"/>
</dbReference>
<protein>
    <recommendedName>
        <fullName evidence="3">Glucose-methanol-choline oxidoreductase N-terminal domain-containing protein</fullName>
    </recommendedName>
</protein>
<dbReference type="InterPro" id="IPR007867">
    <property type="entry name" value="GMC_OxRtase_C"/>
</dbReference>
<keyword evidence="2" id="KW-0285">Flavoprotein</keyword>
<dbReference type="InterPro" id="IPR000172">
    <property type="entry name" value="GMC_OxRdtase_N"/>
</dbReference>
<dbReference type="AlphaFoldDB" id="A0AAD9VXE4"/>
<evidence type="ECO:0000259" key="3">
    <source>
        <dbReference type="PROSITE" id="PS00624"/>
    </source>
</evidence>
<feature type="binding site" evidence="2">
    <location>
        <begin position="602"/>
        <end position="603"/>
    </location>
    <ligand>
        <name>FAD</name>
        <dbReference type="ChEBI" id="CHEBI:57692"/>
    </ligand>
</feature>
<reference evidence="4" key="1">
    <citation type="submission" date="2023-06" db="EMBL/GenBank/DDBJ databases">
        <authorList>
            <person name="Noh H."/>
        </authorList>
    </citation>
    <scope>NUCLEOTIDE SEQUENCE</scope>
    <source>
        <strain evidence="4">DUCC20226</strain>
    </source>
</reference>
<feature type="binding site" evidence="2">
    <location>
        <position position="236"/>
    </location>
    <ligand>
        <name>FAD</name>
        <dbReference type="ChEBI" id="CHEBI:57692"/>
    </ligand>
</feature>
<accession>A0AAD9VXE4</accession>
<dbReference type="PROSITE" id="PS00624">
    <property type="entry name" value="GMC_OXRED_2"/>
    <property type="match status" value="1"/>
</dbReference>
<dbReference type="GO" id="GO:0016614">
    <property type="term" value="F:oxidoreductase activity, acting on CH-OH group of donors"/>
    <property type="evidence" value="ECO:0007669"/>
    <property type="project" value="InterPro"/>
</dbReference>